<sequence length="237" mass="25608">MKIISKFLKTSGILLGIGVMVSGCGFKPMYGKTANLDVNDELQKIYVPVLANRYGQLVRQALQQNLAGAGPEDPKTYQLDVSPNLSEEAIDIHYDNSSGRARMIGTAHWALKTISINPVVLAQGDAQTMDGYTVTYEQYFAQSLNDETAQARVAKNLADEVTQQVATWFRNNDTYQTSVKTPNTPKPTYMLPSMNPGTNGAATQGVGVDGLPAMATGRNTMIPVGMDNMTPDDVPGN</sequence>
<reference evidence="1" key="1">
    <citation type="submission" date="2022-10" db="EMBL/GenBank/DDBJ databases">
        <authorList>
            <person name="Botero Cardona J."/>
        </authorList>
    </citation>
    <scope>NUCLEOTIDE SEQUENCE</scope>
    <source>
        <strain evidence="1">LMG 31819</strain>
        <strain evidence="2">R-53529</strain>
    </source>
</reference>
<organism evidence="1 3">
    <name type="scientific">Commensalibacter communis</name>
    <dbReference type="NCBI Taxonomy" id="2972786"/>
    <lineage>
        <taxon>Bacteria</taxon>
        <taxon>Pseudomonadati</taxon>
        <taxon>Pseudomonadota</taxon>
        <taxon>Alphaproteobacteria</taxon>
        <taxon>Acetobacterales</taxon>
        <taxon>Acetobacteraceae</taxon>
    </lineage>
</organism>
<evidence type="ECO:0000313" key="3">
    <source>
        <dbReference type="Proteomes" id="UP001154255"/>
    </source>
</evidence>
<protein>
    <submittedName>
        <fullName evidence="1">Predicted lipoprotein involved in lipopolysaccharide assembly</fullName>
    </submittedName>
</protein>
<dbReference type="Gene3D" id="3.30.160.150">
    <property type="entry name" value="Lipoprotein like domain"/>
    <property type="match status" value="1"/>
</dbReference>
<evidence type="ECO:0000313" key="2">
    <source>
        <dbReference type="EMBL" id="CAI3947679.1"/>
    </source>
</evidence>
<dbReference type="PROSITE" id="PS51257">
    <property type="entry name" value="PROKAR_LIPOPROTEIN"/>
    <property type="match status" value="1"/>
</dbReference>
<keyword evidence="4" id="KW-1185">Reference proteome</keyword>
<accession>A0A9W4TN51</accession>
<dbReference type="EMBL" id="CAMXCM010000004">
    <property type="protein sequence ID" value="CAI3947221.1"/>
    <property type="molecule type" value="Genomic_DNA"/>
</dbReference>
<dbReference type="RefSeq" id="WP_271789939.1">
    <property type="nucleotide sequence ID" value="NZ_CAMXCJ010000004.1"/>
</dbReference>
<dbReference type="AlphaFoldDB" id="A0A9W4TN51"/>
<evidence type="ECO:0000313" key="1">
    <source>
        <dbReference type="EMBL" id="CAI3947221.1"/>
    </source>
</evidence>
<dbReference type="InterPro" id="IPR007485">
    <property type="entry name" value="LPS_assembly_LptE"/>
</dbReference>
<gene>
    <name evidence="2" type="ORF">R53529_LOCUS1505</name>
    <name evidence="1" type="ORF">R53530_LOCUS1599</name>
</gene>
<keyword evidence="1" id="KW-0449">Lipoprotein</keyword>
<dbReference type="Proteomes" id="UP001154255">
    <property type="component" value="Unassembled WGS sequence"/>
</dbReference>
<name>A0A9W4TN51_9PROT</name>
<dbReference type="EMBL" id="CAMXCS010000003">
    <property type="protein sequence ID" value="CAI3947679.1"/>
    <property type="molecule type" value="Genomic_DNA"/>
</dbReference>
<dbReference type="GO" id="GO:0019867">
    <property type="term" value="C:outer membrane"/>
    <property type="evidence" value="ECO:0007669"/>
    <property type="project" value="InterPro"/>
</dbReference>
<evidence type="ECO:0000313" key="4">
    <source>
        <dbReference type="Proteomes" id="UP001154259"/>
    </source>
</evidence>
<dbReference type="Pfam" id="PF04390">
    <property type="entry name" value="LptE"/>
    <property type="match status" value="1"/>
</dbReference>
<dbReference type="Proteomes" id="UP001154259">
    <property type="component" value="Unassembled WGS sequence"/>
</dbReference>
<proteinExistence type="predicted"/>
<dbReference type="GO" id="GO:0043165">
    <property type="term" value="P:Gram-negative-bacterium-type cell outer membrane assembly"/>
    <property type="evidence" value="ECO:0007669"/>
    <property type="project" value="InterPro"/>
</dbReference>
<comment type="caution">
    <text evidence="1">The sequence shown here is derived from an EMBL/GenBank/DDBJ whole genome shotgun (WGS) entry which is preliminary data.</text>
</comment>